<dbReference type="RefSeq" id="WP_132224847.1">
    <property type="nucleotide sequence ID" value="NZ_JANKBG010000010.1"/>
</dbReference>
<evidence type="ECO:0000256" key="3">
    <source>
        <dbReference type="SAM" id="Phobius"/>
    </source>
</evidence>
<dbReference type="NCBIfam" id="TIGR02543">
    <property type="entry name" value="List_Bact_rpt"/>
    <property type="match status" value="1"/>
</dbReference>
<feature type="region of interest" description="Disordered" evidence="2">
    <location>
        <begin position="1607"/>
        <end position="1658"/>
    </location>
</feature>
<feature type="transmembrane region" description="Helical" evidence="3">
    <location>
        <begin position="1778"/>
        <end position="1798"/>
    </location>
</feature>
<name>A0A4R3TCJ8_9FIRM</name>
<dbReference type="Pfam" id="PF09479">
    <property type="entry name" value="Flg_new"/>
    <property type="match status" value="2"/>
</dbReference>
<dbReference type="Gene3D" id="2.60.40.4270">
    <property type="entry name" value="Listeria-Bacteroides repeat domain"/>
    <property type="match status" value="2"/>
</dbReference>
<feature type="compositionally biased region" description="Basic and acidic residues" evidence="2">
    <location>
        <begin position="1608"/>
        <end position="1623"/>
    </location>
</feature>
<dbReference type="InterPro" id="IPR042229">
    <property type="entry name" value="Listeria/Bacterioides_rpt_sf"/>
</dbReference>
<dbReference type="Gene3D" id="3.10.20.320">
    <property type="entry name" value="Putative peptidoglycan bound protein (lpxtg motif)"/>
    <property type="match status" value="1"/>
</dbReference>
<feature type="transmembrane region" description="Helical" evidence="3">
    <location>
        <begin position="1728"/>
        <end position="1748"/>
    </location>
</feature>
<comment type="caution">
    <text evidence="4">The sequence shown here is derived from an EMBL/GenBank/DDBJ whole genome shotgun (WGS) entry which is preliminary data.</text>
</comment>
<keyword evidence="5" id="KW-1185">Reference proteome</keyword>
<dbReference type="EMBL" id="SMBP01000010">
    <property type="protein sequence ID" value="TCU59250.1"/>
    <property type="molecule type" value="Genomic_DNA"/>
</dbReference>
<evidence type="ECO:0000313" key="4">
    <source>
        <dbReference type="EMBL" id="TCU59250.1"/>
    </source>
</evidence>
<accession>A0A4R3TCJ8</accession>
<dbReference type="GO" id="GO:0030313">
    <property type="term" value="C:cell envelope"/>
    <property type="evidence" value="ECO:0007669"/>
    <property type="project" value="UniProtKB-SubCell"/>
</dbReference>
<gene>
    <name evidence="4" type="ORF">EDD61_11064</name>
</gene>
<dbReference type="Proteomes" id="UP000295773">
    <property type="component" value="Unassembled WGS sequence"/>
</dbReference>
<evidence type="ECO:0000256" key="1">
    <source>
        <dbReference type="ARBA" id="ARBA00004196"/>
    </source>
</evidence>
<keyword evidence="3" id="KW-0812">Transmembrane</keyword>
<proteinExistence type="predicted"/>
<feature type="transmembrane region" description="Helical" evidence="3">
    <location>
        <begin position="1810"/>
        <end position="1828"/>
    </location>
</feature>
<sequence>MANKQPSLNVKVLLADEILDDINMILTDGNDPGDTQISLVNGYRVINMMLDQKPFISGSKISLKANDGSNLHKVLTIEVAKDQKQASLTKGTQPYEETMHKVVYIVNQEETIEYVKHGEMPKHAPIVNGGFWTKDGPGGNAIVPNQTPIYEDTKFVFHKGNKEELITITFDPANGTIDGSSDKYEQQIYKNNSLIDNQIPTPIPNDSRQVFMGWSLQEDESNTQDKDKLYTNEDIAKLIFSANATFVAIYQNTEKEGWHFIFAQESSNVEVFYSEDGKTIQQMQKGRSHEVIDEDGYVEFFVKVPTGYSAGTQFLHHNASTLEGLDATTGEAIYRGGIYTPIHSFKNTQARELAIEKGCTTAFFYSQSTPNLKYREFKIAAKIVNIQVKYDLNGGTSVTPITDQNVYHHPDTNVKENIIKVSEQTPTRPGYVFKGWKLQDEDKIYHAHDEIQVKDVWKYENDYDITYTFTALWEPLHAYKVHYDLKGGLYENNASIADEIVQFDDIVNIGYQPMRKGYTFDGWYYKDTKVASKTAYQTLVENDEEVKEITLVAKWIKDDTQWIRITFQEGEHGKLMNNPFTENLLPNENGSFYMEVLKGTNWTDHNYQMPLIIADHGYDAADPAWKSNDEKYTFEEYVQGKVAFYQDVTFIAQYKELAYVTIQYSITGKDGKPIVDEEGNVLSVGKLSLETEQVNPVIGQPAGSKVVYDNANDDYVFAYWLTPNQQKVYDFEIMPTQKDHVWVSETYKAVFLPDENHNGKPDENEVLSMYYDANGGSGSVIDEMTYHVKDQVLIKDNAFTHPKENVIFIGWSKQPLTVIPTDGKAPQEMLQPKDSFTIMETTTLYAVWAMDENGNHIPDYQESLSMNYDANGGSGSVIDEMTYHVKDQVLIKGNDFTYPKENVIFIGWSKQPLTVIPTDGKAPQEMLQPKDSFTIMETTTLYAVWAMDENGNQIPDYQESLSMNYDANGGSGSVIDEMTYHVKDQVLVKDNDFTYPKENVIFIGWSKQPLAVIPTDGKAPQEMLQPKDSFTIMETTTLYAVWAMDENGNHIPDYQESLSMNYDANGGSGSVIDEMTYHVNDQVLVKDNAFTHPKENVIFIGWSKQPLTVIPTDGKAPQEMLQPKDYFTIMETTTLYAVWAMDENGNHIPDYQEERFTVTFIAGEHGKLLGTTTYKNYLVKSAIHDAQHYKEPTPVAEDGYVFDKWVIVDKDGHALLEVAEPGAYVIHGDTIVKAVFAKDDNHDGIPDEREEKLRVNFVVAEHGALEGTTQYNEVLANTKLKNVIDYQTPKPKGAAGYTFDKWIVKTVSNKEGIEIKDPSEYTITENTVFYAYFAKDEHGTDPIHPDHGDGIPDKYQVEVNYEVKNGTLIGTRKTYVTLYDENNEPSQTGNGQLTALQIPLAIADKGYDQSSLQWYPVWPEAGMKIKEKMTFKAKFETADYQLIIRYVDEDGNRVAEDYQTKIAYLNRYEITSPHVDTYVLENENDHIITGSMDAEDKEIVVHYTKDIHGTDPKHPDKGDGIPDKYQVAVHYEAEHGTVAFDRVYVTLRDEEGNFATHGSGKLRVDQIPTATADEGYEQESASWVNKKPTIDMIITKDTTFKVVFQASKEPEKPVTPSDPEKPDTPQNPEEPDAPVTPDKPDTIPPTNGGNTVDAPQLPETTNRPIVAEQPMMPSVSDTRPFAPNIMGNTQSNGESEHVDENETPLTNGDVEVIKEHVTPKAKGTEANWAIMNFICMIITVLLAILLLLSKSKNEEKLENDKTYSYDEEEDYQEEKRSLFIRSLALLLAIISIIVFFLTEDMSLPMVIIDNWTIYMLCFAIVQLIVFILDRRWKEVEQEEKQKA</sequence>
<comment type="subcellular location">
    <subcellularLocation>
        <location evidence="1">Cell envelope</location>
    </subcellularLocation>
</comment>
<dbReference type="InterPro" id="IPR013378">
    <property type="entry name" value="InlB-like_B-rpt"/>
</dbReference>
<organism evidence="4 5">
    <name type="scientific">Longicatena caecimuris</name>
    <dbReference type="NCBI Taxonomy" id="1796635"/>
    <lineage>
        <taxon>Bacteria</taxon>
        <taxon>Bacillati</taxon>
        <taxon>Bacillota</taxon>
        <taxon>Erysipelotrichia</taxon>
        <taxon>Erysipelotrichales</taxon>
        <taxon>Erysipelotrichaceae</taxon>
        <taxon>Longicatena</taxon>
    </lineage>
</organism>
<keyword evidence="3" id="KW-0472">Membrane</keyword>
<reference evidence="4 5" key="1">
    <citation type="submission" date="2019-03" db="EMBL/GenBank/DDBJ databases">
        <title>Genomic Encyclopedia of Type Strains, Phase IV (KMG-IV): sequencing the most valuable type-strain genomes for metagenomic binning, comparative biology and taxonomic classification.</title>
        <authorList>
            <person name="Goeker M."/>
        </authorList>
    </citation>
    <scope>NUCLEOTIDE SEQUENCE [LARGE SCALE GENOMIC DNA]</scope>
    <source>
        <strain evidence="4 5">DSM 29481</strain>
    </source>
</reference>
<evidence type="ECO:0000256" key="2">
    <source>
        <dbReference type="SAM" id="MobiDB-lite"/>
    </source>
</evidence>
<keyword evidence="3" id="KW-1133">Transmembrane helix</keyword>
<evidence type="ECO:0000313" key="5">
    <source>
        <dbReference type="Proteomes" id="UP000295773"/>
    </source>
</evidence>
<protein>
    <submittedName>
        <fullName evidence="4">Putative repeat protein (TIGR02543 family)</fullName>
    </submittedName>
</protein>